<dbReference type="Pfam" id="PF01138">
    <property type="entry name" value="RNase_PH"/>
    <property type="match status" value="1"/>
</dbReference>
<dbReference type="GO" id="GO:0071035">
    <property type="term" value="P:nuclear polyadenylation-dependent rRNA catabolic process"/>
    <property type="evidence" value="ECO:0007669"/>
    <property type="project" value="TreeGrafter"/>
</dbReference>
<dbReference type="GO" id="GO:0016075">
    <property type="term" value="P:rRNA catabolic process"/>
    <property type="evidence" value="ECO:0007669"/>
    <property type="project" value="TreeGrafter"/>
</dbReference>
<proteinExistence type="inferred from homology"/>
<dbReference type="SUPFAM" id="SSF55666">
    <property type="entry name" value="Ribonuclease PH domain 2-like"/>
    <property type="match status" value="1"/>
</dbReference>
<dbReference type="Gene3D" id="3.30.230.70">
    <property type="entry name" value="GHMP Kinase, N-terminal domain"/>
    <property type="match status" value="1"/>
</dbReference>
<evidence type="ECO:0000256" key="2">
    <source>
        <dbReference type="ARBA" id="ARBA00004604"/>
    </source>
</evidence>
<evidence type="ECO:0000259" key="10">
    <source>
        <dbReference type="Pfam" id="PF01138"/>
    </source>
</evidence>
<dbReference type="OMA" id="ITIVCNE"/>
<dbReference type="EMBL" id="KQ102727">
    <property type="protein sequence ID" value="KMS93439.1"/>
    <property type="molecule type" value="Genomic_DNA"/>
</dbReference>
<comment type="similarity">
    <text evidence="3">Belongs to the RNase PH family.</text>
</comment>
<evidence type="ECO:0000256" key="9">
    <source>
        <dbReference type="ARBA" id="ARBA00030617"/>
    </source>
</evidence>
<dbReference type="OrthoDB" id="272245at2759"/>
<evidence type="ECO:0000256" key="6">
    <source>
        <dbReference type="ARBA" id="ARBA00022835"/>
    </source>
</evidence>
<dbReference type="InterPro" id="IPR015847">
    <property type="entry name" value="ExoRNase_PH_dom2"/>
</dbReference>
<evidence type="ECO:0000313" key="13">
    <source>
        <dbReference type="Proteomes" id="UP000035740"/>
    </source>
</evidence>
<dbReference type="GO" id="GO:0000177">
    <property type="term" value="C:cytoplasmic exosome (RNase complex)"/>
    <property type="evidence" value="ECO:0007669"/>
    <property type="project" value="TreeGrafter"/>
</dbReference>
<keyword evidence="6" id="KW-0271">Exosome</keyword>
<dbReference type="InterPro" id="IPR050590">
    <property type="entry name" value="Exosome_comp_Rrp42_subfam"/>
</dbReference>
<dbReference type="GO" id="GO:0071038">
    <property type="term" value="P:TRAMP-dependent tRNA surveillance pathway"/>
    <property type="evidence" value="ECO:0007669"/>
    <property type="project" value="TreeGrafter"/>
</dbReference>
<gene>
    <name evidence="12" type="ORF">BVRB_031470</name>
</gene>
<dbReference type="PANTHER" id="PTHR11097">
    <property type="entry name" value="EXOSOME COMPLEX EXONUCLEASE RIBOSOMAL RNA PROCESSING PROTEIN"/>
    <property type="match status" value="1"/>
</dbReference>
<dbReference type="GO" id="GO:0034473">
    <property type="term" value="P:U1 snRNA 3'-end processing"/>
    <property type="evidence" value="ECO:0007669"/>
    <property type="project" value="TreeGrafter"/>
</dbReference>
<dbReference type="GO" id="GO:0034475">
    <property type="term" value="P:U4 snRNA 3'-end processing"/>
    <property type="evidence" value="ECO:0007669"/>
    <property type="project" value="TreeGrafter"/>
</dbReference>
<keyword evidence="8" id="KW-0539">Nucleus</keyword>
<accession>A0A0J8AX73</accession>
<name>A0A0J8AX73_BETVV</name>
<evidence type="ECO:0000313" key="12">
    <source>
        <dbReference type="EMBL" id="KMS93439.1"/>
    </source>
</evidence>
<evidence type="ECO:0000259" key="11">
    <source>
        <dbReference type="Pfam" id="PF03725"/>
    </source>
</evidence>
<dbReference type="GO" id="GO:0000176">
    <property type="term" value="C:nuclear exosome (RNase complex)"/>
    <property type="evidence" value="ECO:0007669"/>
    <property type="project" value="TreeGrafter"/>
</dbReference>
<dbReference type="InterPro" id="IPR036345">
    <property type="entry name" value="ExoRNase_PH_dom2_sf"/>
</dbReference>
<dbReference type="GO" id="GO:0034476">
    <property type="term" value="P:U5 snRNA 3'-end processing"/>
    <property type="evidence" value="ECO:0007669"/>
    <property type="project" value="TreeGrafter"/>
</dbReference>
<dbReference type="Proteomes" id="UP000035740">
    <property type="component" value="Unassembled WGS sequence"/>
</dbReference>
<protein>
    <recommendedName>
        <fullName evidence="9">Ribosomal RNA-processing protein 43</fullName>
    </recommendedName>
</protein>
<dbReference type="GO" id="GO:0035925">
    <property type="term" value="F:mRNA 3'-UTR AU-rich region binding"/>
    <property type="evidence" value="ECO:0007669"/>
    <property type="project" value="TreeGrafter"/>
</dbReference>
<reference evidence="12 13" key="1">
    <citation type="journal article" date="2014" name="Nature">
        <title>The genome of the recently domesticated crop plant sugar beet (Beta vulgaris).</title>
        <authorList>
            <person name="Dohm J.C."/>
            <person name="Minoche A.E."/>
            <person name="Holtgrawe D."/>
            <person name="Capella-Gutierrez S."/>
            <person name="Zakrzewski F."/>
            <person name="Tafer H."/>
            <person name="Rupp O."/>
            <person name="Sorensen T.R."/>
            <person name="Stracke R."/>
            <person name="Reinhardt R."/>
            <person name="Goesmann A."/>
            <person name="Kraft T."/>
            <person name="Schulz B."/>
            <person name="Stadler P.F."/>
            <person name="Schmidt T."/>
            <person name="Gabaldon T."/>
            <person name="Lehrach H."/>
            <person name="Weisshaar B."/>
            <person name="Himmelbauer H."/>
        </authorList>
    </citation>
    <scope>NUCLEOTIDE SEQUENCE [LARGE SCALE GENOMIC DNA]</scope>
    <source>
        <tissue evidence="12">Taproot</tissue>
    </source>
</reference>
<sequence length="183" mass="19997">LSLSVGRRRLPILGAWRCRGPVRPVYLKSGTHVWVLYVDLVFLNYDGNPMDAALLAVNGALADLRLPRPIIQRDESGSVLKGDLRVQNDEFAALQIGPRTLSLSLTQIDGHLIADPNADEERLGSGLITIVCNEHDELVSVHKPGGAPIPESILSDAIQVALARCQTLNRSLSKAVSRRRQCH</sequence>
<dbReference type="InterPro" id="IPR020568">
    <property type="entry name" value="Ribosomal_Su5_D2-typ_SF"/>
</dbReference>
<dbReference type="AlphaFoldDB" id="A0A0J8AX73"/>
<keyword evidence="4" id="KW-0963">Cytoplasm</keyword>
<keyword evidence="7" id="KW-0694">RNA-binding</keyword>
<evidence type="ECO:0000256" key="8">
    <source>
        <dbReference type="ARBA" id="ARBA00023242"/>
    </source>
</evidence>
<feature type="non-terminal residue" evidence="12">
    <location>
        <position position="1"/>
    </location>
</feature>
<dbReference type="GO" id="GO:0005730">
    <property type="term" value="C:nucleolus"/>
    <property type="evidence" value="ECO:0007669"/>
    <property type="project" value="UniProtKB-SubCell"/>
</dbReference>
<evidence type="ECO:0000256" key="7">
    <source>
        <dbReference type="ARBA" id="ARBA00022884"/>
    </source>
</evidence>
<comment type="subcellular location">
    <subcellularLocation>
        <location evidence="1">Cytoplasm</location>
    </subcellularLocation>
    <subcellularLocation>
        <location evidence="2">Nucleus</location>
        <location evidence="2">Nucleolus</location>
    </subcellularLocation>
</comment>
<dbReference type="SUPFAM" id="SSF54211">
    <property type="entry name" value="Ribosomal protein S5 domain 2-like"/>
    <property type="match status" value="1"/>
</dbReference>
<feature type="domain" description="Exoribonuclease phosphorolytic" evidence="10">
    <location>
        <begin position="21"/>
        <end position="67"/>
    </location>
</feature>
<feature type="domain" description="Exoribonuclease phosphorolytic" evidence="11">
    <location>
        <begin position="108"/>
        <end position="163"/>
    </location>
</feature>
<dbReference type="GO" id="GO:0071028">
    <property type="term" value="P:nuclear mRNA surveillance"/>
    <property type="evidence" value="ECO:0007669"/>
    <property type="project" value="TreeGrafter"/>
</dbReference>
<evidence type="ECO:0000256" key="1">
    <source>
        <dbReference type="ARBA" id="ARBA00004496"/>
    </source>
</evidence>
<evidence type="ECO:0000256" key="3">
    <source>
        <dbReference type="ARBA" id="ARBA00006678"/>
    </source>
</evidence>
<dbReference type="InterPro" id="IPR027408">
    <property type="entry name" value="PNPase/RNase_PH_dom_sf"/>
</dbReference>
<evidence type="ECO:0000256" key="4">
    <source>
        <dbReference type="ARBA" id="ARBA00022490"/>
    </source>
</evidence>
<dbReference type="InterPro" id="IPR001247">
    <property type="entry name" value="ExoRNase_PH_dom1"/>
</dbReference>
<dbReference type="Pfam" id="PF03725">
    <property type="entry name" value="RNase_PH_C"/>
    <property type="match status" value="1"/>
</dbReference>
<evidence type="ECO:0000256" key="5">
    <source>
        <dbReference type="ARBA" id="ARBA00022552"/>
    </source>
</evidence>
<keyword evidence="5" id="KW-0698">rRNA processing</keyword>
<organism evidence="12 13">
    <name type="scientific">Beta vulgaris subsp. vulgaris</name>
    <name type="common">Beet</name>
    <dbReference type="NCBI Taxonomy" id="3555"/>
    <lineage>
        <taxon>Eukaryota</taxon>
        <taxon>Viridiplantae</taxon>
        <taxon>Streptophyta</taxon>
        <taxon>Embryophyta</taxon>
        <taxon>Tracheophyta</taxon>
        <taxon>Spermatophyta</taxon>
        <taxon>Magnoliopsida</taxon>
        <taxon>eudicotyledons</taxon>
        <taxon>Gunneridae</taxon>
        <taxon>Pentapetalae</taxon>
        <taxon>Caryophyllales</taxon>
        <taxon>Chenopodiaceae</taxon>
        <taxon>Betoideae</taxon>
        <taxon>Beta</taxon>
    </lineage>
</organism>
<dbReference type="PANTHER" id="PTHR11097:SF9">
    <property type="entry name" value="EXOSOME COMPLEX COMPONENT RRP43"/>
    <property type="match status" value="1"/>
</dbReference>
<keyword evidence="13" id="KW-1185">Reference proteome</keyword>
<dbReference type="GO" id="GO:0000467">
    <property type="term" value="P:exonucleolytic trimming to generate mature 3'-end of 5.8S rRNA from tricistronic rRNA transcript (SSU-rRNA, 5.8S rRNA, LSU-rRNA)"/>
    <property type="evidence" value="ECO:0007669"/>
    <property type="project" value="TreeGrafter"/>
</dbReference>